<organism evidence="6 7">
    <name type="scientific">Gibberella intermedia</name>
    <name type="common">Bulb rot disease fungus</name>
    <name type="synonym">Fusarium proliferatum</name>
    <dbReference type="NCBI Taxonomy" id="948311"/>
    <lineage>
        <taxon>Eukaryota</taxon>
        <taxon>Fungi</taxon>
        <taxon>Dikarya</taxon>
        <taxon>Ascomycota</taxon>
        <taxon>Pezizomycotina</taxon>
        <taxon>Sordariomycetes</taxon>
        <taxon>Hypocreomycetidae</taxon>
        <taxon>Hypocreales</taxon>
        <taxon>Nectriaceae</taxon>
        <taxon>Fusarium</taxon>
        <taxon>Fusarium fujikuroi species complex</taxon>
    </lineage>
</organism>
<evidence type="ECO:0000313" key="6">
    <source>
        <dbReference type="EMBL" id="RBA17999.1"/>
    </source>
</evidence>
<evidence type="ECO:0000259" key="5">
    <source>
        <dbReference type="SMART" id="SM00642"/>
    </source>
</evidence>
<accession>A0A365NB33</accession>
<evidence type="ECO:0000313" key="7">
    <source>
        <dbReference type="Proteomes" id="UP000251714"/>
    </source>
</evidence>
<dbReference type="PANTHER" id="PTHR10357">
    <property type="entry name" value="ALPHA-AMYLASE FAMILY MEMBER"/>
    <property type="match status" value="1"/>
</dbReference>
<dbReference type="GO" id="GO:0000025">
    <property type="term" value="P:maltose catabolic process"/>
    <property type="evidence" value="ECO:0007669"/>
    <property type="project" value="TreeGrafter"/>
</dbReference>
<reference evidence="6 7" key="1">
    <citation type="submission" date="2017-12" db="EMBL/GenBank/DDBJ databases">
        <title>Genome sequence of the mycotoxigenic crop pathogen Fusarium proliferatum, strain ITEM 2341 from Date Palm.</title>
        <authorList>
            <person name="Almiman B.F."/>
            <person name="Shittu T.A."/>
            <person name="Muthumeenakshi S."/>
            <person name="Baroncelli R."/>
            <person name="Sreenivasaprasada S."/>
        </authorList>
    </citation>
    <scope>NUCLEOTIDE SEQUENCE [LARGE SCALE GENOMIC DNA]</scope>
    <source>
        <strain evidence="6 7">ITEM 2341</strain>
    </source>
</reference>
<dbReference type="SMART" id="SM00642">
    <property type="entry name" value="Aamy"/>
    <property type="match status" value="1"/>
</dbReference>
<gene>
    <name evidence="6" type="ORF">FPRO05_11017</name>
</gene>
<keyword evidence="3" id="KW-0326">Glycosidase</keyword>
<dbReference type="Pfam" id="PF00128">
    <property type="entry name" value="Alpha-amylase"/>
    <property type="match status" value="1"/>
</dbReference>
<name>A0A365NB33_GIBIN</name>
<dbReference type="InterPro" id="IPR006047">
    <property type="entry name" value="GH13_cat_dom"/>
</dbReference>
<evidence type="ECO:0000256" key="3">
    <source>
        <dbReference type="ARBA" id="ARBA00023295"/>
    </source>
</evidence>
<dbReference type="InterPro" id="IPR045857">
    <property type="entry name" value="O16G_dom_2"/>
</dbReference>
<evidence type="ECO:0000256" key="1">
    <source>
        <dbReference type="ARBA" id="ARBA00008061"/>
    </source>
</evidence>
<dbReference type="PANTHER" id="PTHR10357:SF179">
    <property type="entry name" value="NEUTRAL AND BASIC AMINO ACID TRANSPORT PROTEIN RBAT"/>
    <property type="match status" value="1"/>
</dbReference>
<evidence type="ECO:0000256" key="2">
    <source>
        <dbReference type="ARBA" id="ARBA00022801"/>
    </source>
</evidence>
<dbReference type="InterPro" id="IPR017853">
    <property type="entry name" value="GH"/>
</dbReference>
<dbReference type="Gene3D" id="2.60.40.1180">
    <property type="entry name" value="Golgi alpha-mannosidase II"/>
    <property type="match status" value="1"/>
</dbReference>
<keyword evidence="2" id="KW-0378">Hydrolase</keyword>
<dbReference type="SUPFAM" id="SSF51011">
    <property type="entry name" value="Glycosyl hydrolase domain"/>
    <property type="match status" value="1"/>
</dbReference>
<dbReference type="GO" id="GO:0004556">
    <property type="term" value="F:alpha-amylase activity"/>
    <property type="evidence" value="ECO:0007669"/>
    <property type="project" value="TreeGrafter"/>
</dbReference>
<dbReference type="FunFam" id="3.90.400.10:FF:000004">
    <property type="entry name" value="Oligo-1,6-glucosidase"/>
    <property type="match status" value="1"/>
</dbReference>
<dbReference type="Gene3D" id="3.90.400.10">
    <property type="entry name" value="Oligo-1,6-glucosidase, Domain 2"/>
    <property type="match status" value="1"/>
</dbReference>
<dbReference type="Proteomes" id="UP000251714">
    <property type="component" value="Unassembled WGS sequence"/>
</dbReference>
<dbReference type="GO" id="GO:0033934">
    <property type="term" value="F:glucan 1,4-alpha-maltotriohydrolase activity"/>
    <property type="evidence" value="ECO:0007669"/>
    <property type="project" value="TreeGrafter"/>
</dbReference>
<dbReference type="Gene3D" id="3.20.20.80">
    <property type="entry name" value="Glycosidases"/>
    <property type="match status" value="1"/>
</dbReference>
<comment type="similarity">
    <text evidence="1">Belongs to the glycosyl hydrolase 13 family.</text>
</comment>
<feature type="domain" description="Glycosyl hydrolase family 13 catalytic" evidence="5">
    <location>
        <begin position="20"/>
        <end position="433"/>
    </location>
</feature>
<dbReference type="FunFam" id="3.20.20.80:FF:000064">
    <property type="entry name" value="Oligo-1,6-glucosidase"/>
    <property type="match status" value="1"/>
</dbReference>
<protein>
    <submittedName>
        <fullName evidence="6">Alpha-glucosidase</fullName>
    </submittedName>
</protein>
<dbReference type="GO" id="GO:0004575">
    <property type="term" value="F:sucrose alpha-glucosidase activity"/>
    <property type="evidence" value="ECO:0007669"/>
    <property type="project" value="TreeGrafter"/>
</dbReference>
<proteinExistence type="inferred from homology"/>
<dbReference type="AlphaFoldDB" id="A0A365NB33"/>
<dbReference type="EMBL" id="PKMI01000015">
    <property type="protein sequence ID" value="RBA17999.1"/>
    <property type="molecule type" value="Genomic_DNA"/>
</dbReference>
<keyword evidence="4" id="KW-0462">Maltose metabolism</keyword>
<dbReference type="CDD" id="cd11333">
    <property type="entry name" value="AmyAc_SI_OligoGlu_DGase"/>
    <property type="match status" value="1"/>
</dbReference>
<sequence>MGSLSDKKERTWWKEATIFQIWPASFKDSNSDGIGDLGGVIQSLDYIRSLGVDAVWVSPFYESPQVDFGYDISNYEAIHKAYGTTADAEALIDACHQRNMRILFDLVINHTSDQHPWFLESRQSRKNPKRDWYIWKPPKYDENGNRKPPNNWRSNFGGSCWAWDEDTQEYYLHLFADAQPDLNWENRAMREAVYDSAIRFWLRKGVDGFRVDTMTIYSKNPDYPDAPVADPASLYQTGRKFYAHQSEVFNILGEINQVLTEFGDDKMTVGEFGVLADTKMALDYVSASKRRVSMGFQFETACIGYSLNHWNLKGFSIVEFKASFEKWQRFIEGNDGWTCIFLENHDIARSVSRFANDDPMYRAAAAKALATLLGTSTGTLFLYQGQEIGMTNAPQEWDIREYKDISASNYWKQVHDSTNGDEAALAQAMRNIRSVARDHARTPVQWNDEEHAGFTDAPTGPWMGINDNYREVNVQQQVSDPDSVFAFWQNLLKLRKKHVELFVYGSWETIDAADKYVMTYMKKSEGSNALVMINFTTKDQSCRDRAPPMFHNMEPVLTNMVNWRVDRLWPFEARVYIMEGDGPVAK</sequence>
<evidence type="ECO:0000256" key="4">
    <source>
        <dbReference type="ARBA" id="ARBA00026248"/>
    </source>
</evidence>
<dbReference type="GO" id="GO:0005987">
    <property type="term" value="P:sucrose catabolic process"/>
    <property type="evidence" value="ECO:0007669"/>
    <property type="project" value="TreeGrafter"/>
</dbReference>
<dbReference type="InterPro" id="IPR013780">
    <property type="entry name" value="Glyco_hydro_b"/>
</dbReference>
<dbReference type="FunFam" id="3.20.20.80:FF:000087">
    <property type="entry name" value="Oligo-1,6-glucosidase IMA1"/>
    <property type="match status" value="1"/>
</dbReference>
<dbReference type="SUPFAM" id="SSF51445">
    <property type="entry name" value="(Trans)glycosidases"/>
    <property type="match status" value="1"/>
</dbReference>
<dbReference type="GO" id="GO:0004574">
    <property type="term" value="F:oligo-1,6-glucosidase activity"/>
    <property type="evidence" value="ECO:0007669"/>
    <property type="project" value="TreeGrafter"/>
</dbReference>
<comment type="caution">
    <text evidence="6">The sequence shown here is derived from an EMBL/GenBank/DDBJ whole genome shotgun (WGS) entry which is preliminary data.</text>
</comment>